<evidence type="ECO:0000313" key="2">
    <source>
        <dbReference type="Proteomes" id="UP000469452"/>
    </source>
</evidence>
<gene>
    <name evidence="1" type="ORF">AaE_000961</name>
</gene>
<dbReference type="PANTHER" id="PTHR47169">
    <property type="entry name" value="OS01G0541250 PROTEIN"/>
    <property type="match status" value="1"/>
</dbReference>
<evidence type="ECO:0000313" key="1">
    <source>
        <dbReference type="EMBL" id="KAF0775339.1"/>
    </source>
</evidence>
<dbReference type="AlphaFoldDB" id="A0A6A5AXT6"/>
<accession>A0A6A5AXT6</accession>
<comment type="caution">
    <text evidence="1">The sequence shown here is derived from an EMBL/GenBank/DDBJ whole genome shotgun (WGS) entry which is preliminary data.</text>
</comment>
<dbReference type="PANTHER" id="PTHR47169:SF2">
    <property type="entry name" value="OS01G0541250 PROTEIN"/>
    <property type="match status" value="1"/>
</dbReference>
<reference evidence="1 2" key="1">
    <citation type="submission" date="2019-06" db="EMBL/GenBank/DDBJ databases">
        <title>Genomics analysis of Aphanomyces spp. identifies a new class of oomycete effector associated with host adaptation.</title>
        <authorList>
            <person name="Gaulin E."/>
        </authorList>
    </citation>
    <scope>NUCLEOTIDE SEQUENCE [LARGE SCALE GENOMIC DNA]</scope>
    <source>
        <strain evidence="1 2">E</strain>
    </source>
</reference>
<sequence>MAGTQREIQFCGMWDVVHLDEKSFNANKDCHKVYLVEGEEVEHRVAKSKRFVTKMMFLCAVARPREDFFGKVSIWPFVVQAPAARSSRNRPDGSMVTTLINVDTRTYHDYDINKVVPVIKATFPSVSKRIV</sequence>
<name>A0A6A5AXT6_APHAT</name>
<protein>
    <submittedName>
        <fullName evidence="1">Uncharacterized protein</fullName>
    </submittedName>
</protein>
<dbReference type="InterPro" id="IPR036397">
    <property type="entry name" value="RNaseH_sf"/>
</dbReference>
<dbReference type="VEuPathDB" id="FungiDB:H257_06814"/>
<proteinExistence type="predicted"/>
<dbReference type="GO" id="GO:0003676">
    <property type="term" value="F:nucleic acid binding"/>
    <property type="evidence" value="ECO:0007669"/>
    <property type="project" value="InterPro"/>
</dbReference>
<dbReference type="Proteomes" id="UP000469452">
    <property type="component" value="Unassembled WGS sequence"/>
</dbReference>
<organism evidence="1 2">
    <name type="scientific">Aphanomyces astaci</name>
    <name type="common">Crayfish plague agent</name>
    <dbReference type="NCBI Taxonomy" id="112090"/>
    <lineage>
        <taxon>Eukaryota</taxon>
        <taxon>Sar</taxon>
        <taxon>Stramenopiles</taxon>
        <taxon>Oomycota</taxon>
        <taxon>Saprolegniomycetes</taxon>
        <taxon>Saprolegniales</taxon>
        <taxon>Verrucalvaceae</taxon>
        <taxon>Aphanomyces</taxon>
    </lineage>
</organism>
<dbReference type="EMBL" id="VJMI01001731">
    <property type="protein sequence ID" value="KAF0775339.1"/>
    <property type="molecule type" value="Genomic_DNA"/>
</dbReference>
<dbReference type="Gene3D" id="3.30.420.10">
    <property type="entry name" value="Ribonuclease H-like superfamily/Ribonuclease H"/>
    <property type="match status" value="1"/>
</dbReference>